<dbReference type="STRING" id="1492898.SY85_04275"/>
<organism evidence="3 4">
    <name type="scientific">Flavisolibacter tropicus</name>
    <dbReference type="NCBI Taxonomy" id="1492898"/>
    <lineage>
        <taxon>Bacteria</taxon>
        <taxon>Pseudomonadati</taxon>
        <taxon>Bacteroidota</taxon>
        <taxon>Chitinophagia</taxon>
        <taxon>Chitinophagales</taxon>
        <taxon>Chitinophagaceae</taxon>
        <taxon>Flavisolibacter</taxon>
    </lineage>
</organism>
<dbReference type="KEGG" id="fla:SY85_04275"/>
<dbReference type="Gene3D" id="3.40.630.30">
    <property type="match status" value="1"/>
</dbReference>
<dbReference type="SUPFAM" id="SSF55729">
    <property type="entry name" value="Acyl-CoA N-acyltransferases (Nat)"/>
    <property type="match status" value="1"/>
</dbReference>
<dbReference type="RefSeq" id="WP_066401965.1">
    <property type="nucleotide sequence ID" value="NZ_CP011390.1"/>
</dbReference>
<proteinExistence type="predicted"/>
<keyword evidence="1 3" id="KW-0808">Transferase</keyword>
<evidence type="ECO:0000259" key="2">
    <source>
        <dbReference type="PROSITE" id="PS51186"/>
    </source>
</evidence>
<name>A0A172TRW6_9BACT</name>
<dbReference type="InterPro" id="IPR050769">
    <property type="entry name" value="NAT_camello-type"/>
</dbReference>
<dbReference type="Pfam" id="PF00583">
    <property type="entry name" value="Acetyltransf_1"/>
    <property type="match status" value="1"/>
</dbReference>
<reference evidence="3 4" key="2">
    <citation type="journal article" date="2016" name="Int. J. Syst. Evol. Microbiol.">
        <title>Flavisolibacter tropicus sp. nov., isolated from tropical soil.</title>
        <authorList>
            <person name="Lee J.J."/>
            <person name="Kang M.S."/>
            <person name="Kim G.S."/>
            <person name="Lee C.S."/>
            <person name="Lim S."/>
            <person name="Lee J."/>
            <person name="Roh S.H."/>
            <person name="Kang H."/>
            <person name="Ha J.M."/>
            <person name="Bae S."/>
            <person name="Jung H.Y."/>
            <person name="Kim M.K."/>
        </authorList>
    </citation>
    <scope>NUCLEOTIDE SEQUENCE [LARGE SCALE GENOMIC DNA]</scope>
    <source>
        <strain evidence="3 4">LCS9</strain>
    </source>
</reference>
<dbReference type="PATRIC" id="fig|1492898.3.peg.935"/>
<keyword evidence="4" id="KW-1185">Reference proteome</keyword>
<dbReference type="EMBL" id="CP011390">
    <property type="protein sequence ID" value="ANE49825.1"/>
    <property type="molecule type" value="Genomic_DNA"/>
</dbReference>
<gene>
    <name evidence="3" type="ORF">SY85_04275</name>
</gene>
<dbReference type="PROSITE" id="PS51186">
    <property type="entry name" value="GNAT"/>
    <property type="match status" value="1"/>
</dbReference>
<dbReference type="GO" id="GO:0008080">
    <property type="term" value="F:N-acetyltransferase activity"/>
    <property type="evidence" value="ECO:0007669"/>
    <property type="project" value="InterPro"/>
</dbReference>
<accession>A0A172TRW6</accession>
<evidence type="ECO:0000313" key="4">
    <source>
        <dbReference type="Proteomes" id="UP000077177"/>
    </source>
</evidence>
<dbReference type="Proteomes" id="UP000077177">
    <property type="component" value="Chromosome"/>
</dbReference>
<reference evidence="4" key="1">
    <citation type="submission" date="2015-01" db="EMBL/GenBank/DDBJ databases">
        <title>Flavisolibacter sp./LCS9/ whole genome sequencing.</title>
        <authorList>
            <person name="Kim M.K."/>
            <person name="Srinivasan S."/>
            <person name="Lee J.-J."/>
        </authorList>
    </citation>
    <scope>NUCLEOTIDE SEQUENCE [LARGE SCALE GENOMIC DNA]</scope>
    <source>
        <strain evidence="4">LCS9</strain>
    </source>
</reference>
<feature type="domain" description="N-acetyltransferase" evidence="2">
    <location>
        <begin position="5"/>
        <end position="154"/>
    </location>
</feature>
<dbReference type="PANTHER" id="PTHR13947">
    <property type="entry name" value="GNAT FAMILY N-ACETYLTRANSFERASE"/>
    <property type="match status" value="1"/>
</dbReference>
<evidence type="ECO:0000256" key="1">
    <source>
        <dbReference type="ARBA" id="ARBA00022679"/>
    </source>
</evidence>
<sequence length="154" mass="17592">MSTTVEIIDFRDDLAQRFKELNVAWLKKYFYVEPIDEEMLSNPKAYFIDKGSHIFFATINGEVAGTFALIKQDDESYELSKMAVDETFQGNKVGNRMLAFCLEKAADLGAKKVILYSNTLLGPAIHLYKKYGFVEVPLGNVDYERANIKMEKQL</sequence>
<dbReference type="OrthoDB" id="1431064at2"/>
<protein>
    <submittedName>
        <fullName evidence="3">GNAT family acetyltransferase</fullName>
    </submittedName>
</protein>
<dbReference type="InterPro" id="IPR000182">
    <property type="entry name" value="GNAT_dom"/>
</dbReference>
<dbReference type="CDD" id="cd04301">
    <property type="entry name" value="NAT_SF"/>
    <property type="match status" value="1"/>
</dbReference>
<dbReference type="InterPro" id="IPR016181">
    <property type="entry name" value="Acyl_CoA_acyltransferase"/>
</dbReference>
<dbReference type="AlphaFoldDB" id="A0A172TRW6"/>
<evidence type="ECO:0000313" key="3">
    <source>
        <dbReference type="EMBL" id="ANE49825.1"/>
    </source>
</evidence>
<dbReference type="PANTHER" id="PTHR13947:SF37">
    <property type="entry name" value="LD18367P"/>
    <property type="match status" value="1"/>
</dbReference>